<proteinExistence type="predicted"/>
<dbReference type="PANTHER" id="PTHR48111:SF32">
    <property type="entry name" value="STAGE 0 SPORULATION PROTEIN A HOMOLOG"/>
    <property type="match status" value="1"/>
</dbReference>
<dbReference type="Pfam" id="PF00072">
    <property type="entry name" value="Response_reg"/>
    <property type="match status" value="1"/>
</dbReference>
<dbReference type="AlphaFoldDB" id="A0A1E5LF38"/>
<dbReference type="GO" id="GO:0006355">
    <property type="term" value="P:regulation of DNA-templated transcription"/>
    <property type="evidence" value="ECO:0007669"/>
    <property type="project" value="InterPro"/>
</dbReference>
<dbReference type="InterPro" id="IPR036388">
    <property type="entry name" value="WH-like_DNA-bd_sf"/>
</dbReference>
<organism evidence="10 11">
    <name type="scientific">Bacillus solimangrovi</name>
    <dbReference type="NCBI Taxonomy" id="1305675"/>
    <lineage>
        <taxon>Bacteria</taxon>
        <taxon>Bacillati</taxon>
        <taxon>Bacillota</taxon>
        <taxon>Bacilli</taxon>
        <taxon>Bacillales</taxon>
        <taxon>Bacillaceae</taxon>
        <taxon>Bacillus</taxon>
    </lineage>
</organism>
<feature type="domain" description="Response regulatory" evidence="8">
    <location>
        <begin position="3"/>
        <end position="117"/>
    </location>
</feature>
<evidence type="ECO:0000256" key="5">
    <source>
        <dbReference type="ARBA" id="ARBA00023163"/>
    </source>
</evidence>
<dbReference type="OrthoDB" id="9790442at2"/>
<evidence type="ECO:0000256" key="3">
    <source>
        <dbReference type="ARBA" id="ARBA00023015"/>
    </source>
</evidence>
<keyword evidence="4 7" id="KW-0238">DNA-binding</keyword>
<keyword evidence="2" id="KW-0902">Two-component regulatory system</keyword>
<dbReference type="InterPro" id="IPR001867">
    <property type="entry name" value="OmpR/PhoB-type_DNA-bd"/>
</dbReference>
<evidence type="ECO:0000259" key="9">
    <source>
        <dbReference type="PROSITE" id="PS51755"/>
    </source>
</evidence>
<dbReference type="GO" id="GO:0000156">
    <property type="term" value="F:phosphorelay response regulator activity"/>
    <property type="evidence" value="ECO:0007669"/>
    <property type="project" value="TreeGrafter"/>
</dbReference>
<dbReference type="GO" id="GO:0005829">
    <property type="term" value="C:cytosol"/>
    <property type="evidence" value="ECO:0007669"/>
    <property type="project" value="TreeGrafter"/>
</dbReference>
<gene>
    <name evidence="10" type="ORF">BFG57_01355</name>
</gene>
<keyword evidence="1 6" id="KW-0597">Phosphoprotein</keyword>
<name>A0A1E5LF38_9BACI</name>
<evidence type="ECO:0000256" key="6">
    <source>
        <dbReference type="PROSITE-ProRule" id="PRU00169"/>
    </source>
</evidence>
<dbReference type="CDD" id="cd17574">
    <property type="entry name" value="REC_OmpR"/>
    <property type="match status" value="1"/>
</dbReference>
<evidence type="ECO:0000313" key="10">
    <source>
        <dbReference type="EMBL" id="OEH92680.1"/>
    </source>
</evidence>
<feature type="modified residue" description="4-aspartylphosphate" evidence="6">
    <location>
        <position position="53"/>
    </location>
</feature>
<dbReference type="SUPFAM" id="SSF52172">
    <property type="entry name" value="CheY-like"/>
    <property type="match status" value="1"/>
</dbReference>
<protein>
    <submittedName>
        <fullName evidence="10">DNA-binding response regulator</fullName>
    </submittedName>
</protein>
<dbReference type="Gene3D" id="6.10.250.690">
    <property type="match status" value="1"/>
</dbReference>
<dbReference type="PROSITE" id="PS50110">
    <property type="entry name" value="RESPONSE_REGULATORY"/>
    <property type="match status" value="1"/>
</dbReference>
<dbReference type="InterPro" id="IPR011006">
    <property type="entry name" value="CheY-like_superfamily"/>
</dbReference>
<dbReference type="STRING" id="1305675.BFG57_01355"/>
<dbReference type="PANTHER" id="PTHR48111">
    <property type="entry name" value="REGULATOR OF RPOS"/>
    <property type="match status" value="1"/>
</dbReference>
<dbReference type="CDD" id="cd00383">
    <property type="entry name" value="trans_reg_C"/>
    <property type="match status" value="1"/>
</dbReference>
<dbReference type="GO" id="GO:0000976">
    <property type="term" value="F:transcription cis-regulatory region binding"/>
    <property type="evidence" value="ECO:0007669"/>
    <property type="project" value="TreeGrafter"/>
</dbReference>
<evidence type="ECO:0000256" key="4">
    <source>
        <dbReference type="ARBA" id="ARBA00023125"/>
    </source>
</evidence>
<keyword evidence="3" id="KW-0805">Transcription regulation</keyword>
<dbReference type="Gene3D" id="3.40.50.2300">
    <property type="match status" value="1"/>
</dbReference>
<dbReference type="EMBL" id="MJEH01000022">
    <property type="protein sequence ID" value="OEH92680.1"/>
    <property type="molecule type" value="Genomic_DNA"/>
</dbReference>
<dbReference type="PROSITE" id="PS51755">
    <property type="entry name" value="OMPR_PHOB"/>
    <property type="match status" value="1"/>
</dbReference>
<evidence type="ECO:0000313" key="11">
    <source>
        <dbReference type="Proteomes" id="UP000095209"/>
    </source>
</evidence>
<keyword evidence="5" id="KW-0804">Transcription</keyword>
<reference evidence="10 11" key="1">
    <citation type="submission" date="2016-08" db="EMBL/GenBank/DDBJ databases">
        <title>Genome of Bacillus solimangrovi GH2-4.</title>
        <authorList>
            <person name="Lim S."/>
            <person name="Kim B.-C."/>
        </authorList>
    </citation>
    <scope>NUCLEOTIDE SEQUENCE [LARGE SCALE GENOMIC DNA]</scope>
    <source>
        <strain evidence="10 11">GH2-4</strain>
    </source>
</reference>
<evidence type="ECO:0000256" key="1">
    <source>
        <dbReference type="ARBA" id="ARBA00022553"/>
    </source>
</evidence>
<dbReference type="GO" id="GO:0032993">
    <property type="term" value="C:protein-DNA complex"/>
    <property type="evidence" value="ECO:0007669"/>
    <property type="project" value="TreeGrafter"/>
</dbReference>
<evidence type="ECO:0000256" key="7">
    <source>
        <dbReference type="PROSITE-ProRule" id="PRU01091"/>
    </source>
</evidence>
<dbReference type="FunFam" id="3.40.50.2300:FF:000001">
    <property type="entry name" value="DNA-binding response regulator PhoB"/>
    <property type="match status" value="1"/>
</dbReference>
<dbReference type="Pfam" id="PF00486">
    <property type="entry name" value="Trans_reg_C"/>
    <property type="match status" value="1"/>
</dbReference>
<dbReference type="Proteomes" id="UP000095209">
    <property type="component" value="Unassembled WGS sequence"/>
</dbReference>
<feature type="domain" description="OmpR/PhoB-type" evidence="9">
    <location>
        <begin position="128"/>
        <end position="222"/>
    </location>
</feature>
<dbReference type="InterPro" id="IPR039420">
    <property type="entry name" value="WalR-like"/>
</dbReference>
<accession>A0A1E5LF38</accession>
<dbReference type="Gene3D" id="1.10.10.10">
    <property type="entry name" value="Winged helix-like DNA-binding domain superfamily/Winged helix DNA-binding domain"/>
    <property type="match status" value="1"/>
</dbReference>
<keyword evidence="11" id="KW-1185">Reference proteome</keyword>
<dbReference type="InterPro" id="IPR001789">
    <property type="entry name" value="Sig_transdc_resp-reg_receiver"/>
</dbReference>
<dbReference type="SMART" id="SM00862">
    <property type="entry name" value="Trans_reg_C"/>
    <property type="match status" value="1"/>
</dbReference>
<comment type="caution">
    <text evidence="10">The sequence shown here is derived from an EMBL/GenBank/DDBJ whole genome shotgun (WGS) entry which is preliminary data.</text>
</comment>
<dbReference type="SMART" id="SM00448">
    <property type="entry name" value="REC"/>
    <property type="match status" value="1"/>
</dbReference>
<feature type="DNA-binding region" description="OmpR/PhoB-type" evidence="7">
    <location>
        <begin position="128"/>
        <end position="222"/>
    </location>
</feature>
<sequence length="222" mass="25967">MNSILVIEDDNDIRELISEFLLTQDYKVMLASDGLEGFNIFQQNDEFNLIIMDVMMPNMDGFQLCQLIRKKSDVPIIMLTALEDDLDQIKGFELGVDDYITKPFSFQILIKRVEAVLRRNNQIKINNLSKLTYKNLLLNLQSFEAYDESELIDLTMKEFELLQILMENIGKVITREVMLDKLWGYNYYGDSRVIDTHIKNLRKKLKGDYIKTVKGLGYKIDE</sequence>
<evidence type="ECO:0000259" key="8">
    <source>
        <dbReference type="PROSITE" id="PS50110"/>
    </source>
</evidence>
<evidence type="ECO:0000256" key="2">
    <source>
        <dbReference type="ARBA" id="ARBA00023012"/>
    </source>
</evidence>